<accession>A0A218MN44</accession>
<reference evidence="1" key="1">
    <citation type="submission" date="2016-10" db="EMBL/GenBank/DDBJ databases">
        <authorList>
            <person name="Varghese N."/>
        </authorList>
    </citation>
    <scope>NUCLEOTIDE SEQUENCE</scope>
</reference>
<organism evidence="1">
    <name type="scientific">uncultured virus</name>
    <dbReference type="NCBI Taxonomy" id="340016"/>
    <lineage>
        <taxon>Viruses</taxon>
        <taxon>environmental samples</taxon>
    </lineage>
</organism>
<name>A0A218MN44_9VIRU</name>
<evidence type="ECO:0000313" key="1">
    <source>
        <dbReference type="EMBL" id="ASF00736.1"/>
    </source>
</evidence>
<reference evidence="1" key="2">
    <citation type="journal article" date="2017" name="Nat. Commun.">
        <title>Single-virus genomics reveals hidden cosmopolitan and abundant viruses.</title>
        <authorList>
            <person name="Martinez-Hernandez F."/>
            <person name="Fornas O."/>
            <person name="Lluesma Gomez M."/>
            <person name="Bolduc B."/>
            <person name="de la Cruz Pena M.J."/>
            <person name="Martinez J.M."/>
            <person name="Anton J."/>
            <person name="Gasol J.M."/>
            <person name="Rosselli R."/>
            <person name="Rodriguez-Valera F."/>
            <person name="Sullivan M.B."/>
            <person name="Acinas S.G."/>
            <person name="Martinez-Garcia M."/>
        </authorList>
    </citation>
    <scope>NUCLEOTIDE SEQUENCE</scope>
</reference>
<protein>
    <submittedName>
        <fullName evidence="1">Uncharacterized protein</fullName>
    </submittedName>
</protein>
<proteinExistence type="predicted"/>
<sequence length="113" mass="12084">MPNITITFDNPLNVSLQVGDVAYFVPTTTSSSFSVNSSAVVEIGKVLSINGSEITINGTGTAPSPGDFILFSKDNKVNMTSLLGYYAEATIRNNSESRAELFQVSADYFDSSK</sequence>
<dbReference type="EMBL" id="KY052853">
    <property type="protein sequence ID" value="ASF00736.1"/>
    <property type="molecule type" value="Genomic_DNA"/>
</dbReference>